<dbReference type="Proteomes" id="UP001243009">
    <property type="component" value="Unassembled WGS sequence"/>
</dbReference>
<evidence type="ECO:0000256" key="2">
    <source>
        <dbReference type="ARBA" id="ARBA00022840"/>
    </source>
</evidence>
<evidence type="ECO:0000256" key="1">
    <source>
        <dbReference type="ARBA" id="ARBA00022741"/>
    </source>
</evidence>
<evidence type="ECO:0000313" key="4">
    <source>
        <dbReference type="EMBL" id="MDO9707687.1"/>
    </source>
</evidence>
<gene>
    <name evidence="4" type="ORF">Q7A36_04960</name>
</gene>
<dbReference type="SUPFAM" id="SSF48452">
    <property type="entry name" value="TPR-like"/>
    <property type="match status" value="1"/>
</dbReference>
<organism evidence="4 5">
    <name type="scientific">Paracraurococcus lichenis</name>
    <dbReference type="NCBI Taxonomy" id="3064888"/>
    <lineage>
        <taxon>Bacteria</taxon>
        <taxon>Pseudomonadati</taxon>
        <taxon>Pseudomonadota</taxon>
        <taxon>Alphaproteobacteria</taxon>
        <taxon>Acetobacterales</taxon>
        <taxon>Roseomonadaceae</taxon>
        <taxon>Paracraurococcus</taxon>
    </lineage>
</organism>
<dbReference type="InterPro" id="IPR019734">
    <property type="entry name" value="TPR_rpt"/>
</dbReference>
<reference evidence="4 5" key="1">
    <citation type="submission" date="2023-08" db="EMBL/GenBank/DDBJ databases">
        <title>The draft genome sequence of Paracraurococcus sp. LOR1-02.</title>
        <authorList>
            <person name="Kingkaew E."/>
            <person name="Tanasupawat S."/>
        </authorList>
    </citation>
    <scope>NUCLEOTIDE SEQUENCE [LARGE SCALE GENOMIC DNA]</scope>
    <source>
        <strain evidence="4 5">LOR1-02</strain>
    </source>
</reference>
<dbReference type="PANTHER" id="PTHR16305:SF28">
    <property type="entry name" value="GUANYLATE CYCLASE DOMAIN-CONTAINING PROTEIN"/>
    <property type="match status" value="1"/>
</dbReference>
<dbReference type="InterPro" id="IPR001054">
    <property type="entry name" value="A/G_cyclase"/>
</dbReference>
<feature type="domain" description="Guanylate cyclase" evidence="3">
    <location>
        <begin position="58"/>
        <end position="188"/>
    </location>
</feature>
<dbReference type="SMART" id="SM00028">
    <property type="entry name" value="TPR"/>
    <property type="match status" value="3"/>
</dbReference>
<name>A0ABT9DUW3_9PROT</name>
<dbReference type="InterPro" id="IPR027417">
    <property type="entry name" value="P-loop_NTPase"/>
</dbReference>
<dbReference type="EMBL" id="JAUTWS010000003">
    <property type="protein sequence ID" value="MDO9707687.1"/>
    <property type="molecule type" value="Genomic_DNA"/>
</dbReference>
<comment type="caution">
    <text evidence="4">The sequence shown here is derived from an EMBL/GenBank/DDBJ whole genome shotgun (WGS) entry which is preliminary data.</text>
</comment>
<accession>A0ABT9DUW3</accession>
<dbReference type="PROSITE" id="PS50125">
    <property type="entry name" value="GUANYLATE_CYCLASE_2"/>
    <property type="match status" value="1"/>
</dbReference>
<dbReference type="SUPFAM" id="SSF52540">
    <property type="entry name" value="P-loop containing nucleoside triphosphate hydrolases"/>
    <property type="match status" value="1"/>
</dbReference>
<evidence type="ECO:0000313" key="5">
    <source>
        <dbReference type="Proteomes" id="UP001243009"/>
    </source>
</evidence>
<dbReference type="InterPro" id="IPR011990">
    <property type="entry name" value="TPR-like_helical_dom_sf"/>
</dbReference>
<dbReference type="RefSeq" id="WP_305102554.1">
    <property type="nucleotide sequence ID" value="NZ_JAUTWS010000003.1"/>
</dbReference>
<evidence type="ECO:0000259" key="3">
    <source>
        <dbReference type="PROSITE" id="PS50125"/>
    </source>
</evidence>
<keyword evidence="2" id="KW-0067">ATP-binding</keyword>
<dbReference type="Pfam" id="PF00211">
    <property type="entry name" value="Guanylate_cyc"/>
    <property type="match status" value="1"/>
</dbReference>
<sequence>MAERPLSPEGEPMAPICAGCGTVLAPTARFCSECGLRQPGAAAPRLGAPRSRELRPMTVMFCDVVGSAALAAGRDPEEFTEAIARFYRLTAEVVLRHGGHLGRLVGDGVMVHFGYPAAQEDDAERAVRAALGILDAVALAAPGRAGPRLAVRIGISTGLVVVADVADTGDPRNLDVFGETPNLAARLQALAQPGTVLVSDSVRRLVGALFEFRSLGAHPVKGWPEPMPVWQALGVAASPDRFAARAEGATLPLVGRDAALERLRCLWRAAQIGEGRTVLVSGEAGIGKSRLVAQLLRETQGQGRVAVRYFAAPHQQGMPLQPVLQQLERDSRMQRGETPAERIAKLRALLPDLPPVDLALVAEQLSLSGPDLPPVPPMPPQRRRERLLLALMEGLVAVTRARPVLMVLEDAHWADPTTRELLAQWIERVPHLPVLAVVTARPEFLPPWLGAPGVERLNLAPLGEAEAAELVRNVARDVPLPPEAARDILRRADGVPLFLEELTRAVAEQIAQAGGGPEPARRRGGDRTSVPVSLHASLLARLDRLGEAREVAEVASVIGREFDPALLALVLERDAASLEPVLARLVESRLLQRHGQAPGGTYRFRHALVQDAAMGLLPRERYRDLHARVADILEARFPEAAEARPQVIAHHRAEAMQPEQAVACWLRGAQQAIRRGAMEEALVQLRRGIALLQGLPESEAHDGAELDMQLLAGNALLALRGHGALETGQAYDRARVLAERLPGQPQLRNAMHGQWSHAWMRGAVGLAMQRAEALLAHAAARDSSGGLAIAWSALGHSQFLMGRYREAMASLDLARQQDARPERDRRYGLAAQVTVISTRCYAAWARAFTGRLGEARRDLVATLAAAEASRFPFAIAYGHYALGRFDYDGGSAEACIARLRQAIAFCEEHEIGYLAMASRALVGVLLGEQGDAAAGLELVRDCIRWNREAEALAFVSGFLGMEAELMARAGDTARALERIEEGLALMADCGTAWEQPTLLRRRGGIHRRAGRMEAAEADLRAAVALAEAQGAGLFRLQAAMPLAGLLAGTGRGGEGHGLLAAALAPLDGEVEPVVLRARDLLARPEQIAAEWKRSQA</sequence>
<dbReference type="InterPro" id="IPR029787">
    <property type="entry name" value="Nucleotide_cyclase"/>
</dbReference>
<dbReference type="SMART" id="SM00044">
    <property type="entry name" value="CYCc"/>
    <property type="match status" value="1"/>
</dbReference>
<dbReference type="Pfam" id="PF13191">
    <property type="entry name" value="AAA_16"/>
    <property type="match status" value="1"/>
</dbReference>
<dbReference type="Gene3D" id="3.30.70.1230">
    <property type="entry name" value="Nucleotide cyclase"/>
    <property type="match status" value="1"/>
</dbReference>
<dbReference type="InterPro" id="IPR041664">
    <property type="entry name" value="AAA_16"/>
</dbReference>
<proteinExistence type="predicted"/>
<dbReference type="PANTHER" id="PTHR16305">
    <property type="entry name" value="TESTICULAR SOLUBLE ADENYLYL CYCLASE"/>
    <property type="match status" value="1"/>
</dbReference>
<protein>
    <submittedName>
        <fullName evidence="4">Adenylate/guanylate cyclase domain-containing protein</fullName>
    </submittedName>
</protein>
<dbReference type="SUPFAM" id="SSF55073">
    <property type="entry name" value="Nucleotide cyclase"/>
    <property type="match status" value="1"/>
</dbReference>
<dbReference type="Gene3D" id="1.25.40.10">
    <property type="entry name" value="Tetratricopeptide repeat domain"/>
    <property type="match status" value="1"/>
</dbReference>
<keyword evidence="5" id="KW-1185">Reference proteome</keyword>
<keyword evidence="1" id="KW-0547">Nucleotide-binding</keyword>
<dbReference type="CDD" id="cd07302">
    <property type="entry name" value="CHD"/>
    <property type="match status" value="1"/>
</dbReference>